<feature type="compositionally biased region" description="Basic and acidic residues" evidence="1">
    <location>
        <begin position="33"/>
        <end position="43"/>
    </location>
</feature>
<accession>A0AAV7FYL6</accession>
<feature type="compositionally biased region" description="Basic residues" evidence="1">
    <location>
        <begin position="10"/>
        <end position="21"/>
    </location>
</feature>
<proteinExistence type="predicted"/>
<feature type="compositionally biased region" description="Gly residues" evidence="1">
    <location>
        <begin position="105"/>
        <end position="118"/>
    </location>
</feature>
<name>A0AAV7FYL6_DENCH</name>
<dbReference type="EMBL" id="JAGFBR010000019">
    <property type="protein sequence ID" value="KAH0448492.1"/>
    <property type="molecule type" value="Genomic_DNA"/>
</dbReference>
<feature type="region of interest" description="Disordered" evidence="1">
    <location>
        <begin position="87"/>
        <end position="118"/>
    </location>
</feature>
<organism evidence="2 3">
    <name type="scientific">Dendrobium chrysotoxum</name>
    <name type="common">Orchid</name>
    <dbReference type="NCBI Taxonomy" id="161865"/>
    <lineage>
        <taxon>Eukaryota</taxon>
        <taxon>Viridiplantae</taxon>
        <taxon>Streptophyta</taxon>
        <taxon>Embryophyta</taxon>
        <taxon>Tracheophyta</taxon>
        <taxon>Spermatophyta</taxon>
        <taxon>Magnoliopsida</taxon>
        <taxon>Liliopsida</taxon>
        <taxon>Asparagales</taxon>
        <taxon>Orchidaceae</taxon>
        <taxon>Epidendroideae</taxon>
        <taxon>Malaxideae</taxon>
        <taxon>Dendrobiinae</taxon>
        <taxon>Dendrobium</taxon>
    </lineage>
</organism>
<dbReference type="Proteomes" id="UP000775213">
    <property type="component" value="Unassembled WGS sequence"/>
</dbReference>
<comment type="caution">
    <text evidence="2">The sequence shown here is derived from an EMBL/GenBank/DDBJ whole genome shotgun (WGS) entry which is preliminary data.</text>
</comment>
<dbReference type="AlphaFoldDB" id="A0AAV7FYL6"/>
<keyword evidence="3" id="KW-1185">Reference proteome</keyword>
<reference evidence="2 3" key="1">
    <citation type="journal article" date="2021" name="Hortic Res">
        <title>Chromosome-scale assembly of the Dendrobium chrysotoxum genome enhances the understanding of orchid evolution.</title>
        <authorList>
            <person name="Zhang Y."/>
            <person name="Zhang G.Q."/>
            <person name="Zhang D."/>
            <person name="Liu X.D."/>
            <person name="Xu X.Y."/>
            <person name="Sun W.H."/>
            <person name="Yu X."/>
            <person name="Zhu X."/>
            <person name="Wang Z.W."/>
            <person name="Zhao X."/>
            <person name="Zhong W.Y."/>
            <person name="Chen H."/>
            <person name="Yin W.L."/>
            <person name="Huang T."/>
            <person name="Niu S.C."/>
            <person name="Liu Z.J."/>
        </authorList>
    </citation>
    <scope>NUCLEOTIDE SEQUENCE [LARGE SCALE GENOMIC DNA]</scope>
    <source>
        <strain evidence="2">Lindl</strain>
    </source>
</reference>
<sequence>MRTFQWRRADRARRRRGRRWGAKSALQSRGGKSRGEGGRREGEEAMGSKGACFRRGCIGRGSRGTITGRCQCLGRGRQWWRRWKGRECNPHQQRGGGEAAASSGGWNGSGRLSGGRRI</sequence>
<gene>
    <name evidence="2" type="ORF">IEQ34_022292</name>
</gene>
<evidence type="ECO:0000256" key="1">
    <source>
        <dbReference type="SAM" id="MobiDB-lite"/>
    </source>
</evidence>
<evidence type="ECO:0000313" key="3">
    <source>
        <dbReference type="Proteomes" id="UP000775213"/>
    </source>
</evidence>
<evidence type="ECO:0000313" key="2">
    <source>
        <dbReference type="EMBL" id="KAH0448492.1"/>
    </source>
</evidence>
<feature type="region of interest" description="Disordered" evidence="1">
    <location>
        <begin position="1"/>
        <end position="48"/>
    </location>
</feature>
<protein>
    <submittedName>
        <fullName evidence="2">Uncharacterized protein</fullName>
    </submittedName>
</protein>